<dbReference type="RefSeq" id="WP_158618600.1">
    <property type="nucleotide sequence ID" value="NZ_AP018449.1"/>
</dbReference>
<sequence>MVKQIYVNYEHIKQLKGIALERGTTLQVITNEAIKQYLQGGVIYNDSNSKNPGNRPQ</sequence>
<dbReference type="Proteomes" id="UP000276437">
    <property type="component" value="Chromosome"/>
</dbReference>
<evidence type="ECO:0008006" key="3">
    <source>
        <dbReference type="Google" id="ProtNLM"/>
    </source>
</evidence>
<gene>
    <name evidence="1" type="ORF">MAMMFC1_00323</name>
</gene>
<dbReference type="AlphaFoldDB" id="A0A348AF42"/>
<evidence type="ECO:0000313" key="2">
    <source>
        <dbReference type="Proteomes" id="UP000276437"/>
    </source>
</evidence>
<keyword evidence="2" id="KW-1185">Reference proteome</keyword>
<proteinExistence type="predicted"/>
<dbReference type="KEGG" id="mana:MAMMFC1_00323"/>
<accession>A0A348AF42</accession>
<protein>
    <recommendedName>
        <fullName evidence="3">CopG family transcriptional regulator</fullName>
    </recommendedName>
</protein>
<organism evidence="1 2">
    <name type="scientific">Methylomusa anaerophila</name>
    <dbReference type="NCBI Taxonomy" id="1930071"/>
    <lineage>
        <taxon>Bacteria</taxon>
        <taxon>Bacillati</taxon>
        <taxon>Bacillota</taxon>
        <taxon>Negativicutes</taxon>
        <taxon>Selenomonadales</taxon>
        <taxon>Sporomusaceae</taxon>
        <taxon>Methylomusa</taxon>
    </lineage>
</organism>
<evidence type="ECO:0000313" key="1">
    <source>
        <dbReference type="EMBL" id="BBB89690.1"/>
    </source>
</evidence>
<name>A0A348AF42_9FIRM</name>
<reference evidence="1 2" key="1">
    <citation type="journal article" date="2018" name="Int. J. Syst. Evol. Microbiol.">
        <title>Methylomusa anaerophila gen. nov., sp. nov., an anaerobic methanol-utilizing bacterium isolated from a microbial fuel cell.</title>
        <authorList>
            <person name="Amano N."/>
            <person name="Yamamuro A."/>
            <person name="Miyahara M."/>
            <person name="Kouzuma A."/>
            <person name="Abe T."/>
            <person name="Watanabe K."/>
        </authorList>
    </citation>
    <scope>NUCLEOTIDE SEQUENCE [LARGE SCALE GENOMIC DNA]</scope>
    <source>
        <strain evidence="1 2">MMFC1</strain>
    </source>
</reference>
<dbReference type="EMBL" id="AP018449">
    <property type="protein sequence ID" value="BBB89690.1"/>
    <property type="molecule type" value="Genomic_DNA"/>
</dbReference>